<evidence type="ECO:0000313" key="2">
    <source>
        <dbReference type="EMBL" id="KAG2844812.1"/>
    </source>
</evidence>
<evidence type="ECO:0000313" key="3">
    <source>
        <dbReference type="EMBL" id="KAG2906592.1"/>
    </source>
</evidence>
<sequence>MSSCLHGASIDDEMSGTHEELIEENGDNNVINSVPYLF</sequence>
<dbReference type="Proteomes" id="UP000735874">
    <property type="component" value="Unassembled WGS sequence"/>
</dbReference>
<reference evidence="2" key="2">
    <citation type="submission" date="2018-10" db="EMBL/GenBank/DDBJ databases">
        <title>Effector identification in a new, highly contiguous assembly of the strawberry crown rot pathogen Phytophthora cactorum.</title>
        <authorList>
            <person name="Armitage A.D."/>
            <person name="Nellist C.F."/>
            <person name="Bates H."/>
            <person name="Vickerstaff R.J."/>
            <person name="Harrison R.J."/>
        </authorList>
    </citation>
    <scope>NUCLEOTIDE SEQUENCE</scope>
    <source>
        <strain evidence="2">15-7</strain>
        <strain evidence="3">4040</strain>
        <strain evidence="4">P415</strain>
        <strain evidence="5">P421</strain>
    </source>
</reference>
<evidence type="ECO:0000313" key="4">
    <source>
        <dbReference type="EMBL" id="KAG2971023.1"/>
    </source>
</evidence>
<reference evidence="6 7" key="1">
    <citation type="submission" date="2018-01" db="EMBL/GenBank/DDBJ databases">
        <title>Draft genome of the strawberry crown rot pathogen Phytophthora cactorum.</title>
        <authorList>
            <person name="Armitage A.D."/>
            <person name="Lysoe E."/>
            <person name="Nellist C.F."/>
            <person name="Harrison R.J."/>
            <person name="Brurberg M.B."/>
        </authorList>
    </citation>
    <scope>NUCLEOTIDE SEQUENCE [LARGE SCALE GENOMIC DNA]</scope>
    <source>
        <strain evidence="6 7">10300</strain>
    </source>
</reference>
<accession>A0A329REN4</accession>
<dbReference type="EMBL" id="RCMV01001292">
    <property type="protein sequence ID" value="KAG3209313.1"/>
    <property type="molecule type" value="Genomic_DNA"/>
</dbReference>
<dbReference type="Proteomes" id="UP000736787">
    <property type="component" value="Unassembled WGS sequence"/>
</dbReference>
<keyword evidence="7" id="KW-1185">Reference proteome</keyword>
<protein>
    <submittedName>
        <fullName evidence="6">Uncharacterized protein</fullName>
    </submittedName>
</protein>
<dbReference type="EMBL" id="RCMG01000852">
    <property type="protein sequence ID" value="KAG2844812.1"/>
    <property type="molecule type" value="Genomic_DNA"/>
</dbReference>
<dbReference type="Proteomes" id="UP000760860">
    <property type="component" value="Unassembled WGS sequence"/>
</dbReference>
<proteinExistence type="predicted"/>
<dbReference type="EMBL" id="RCMK01000953">
    <property type="protein sequence ID" value="KAG2906592.1"/>
    <property type="molecule type" value="Genomic_DNA"/>
</dbReference>
<dbReference type="Proteomes" id="UP000251314">
    <property type="component" value="Unassembled WGS sequence"/>
</dbReference>
<organism evidence="6 7">
    <name type="scientific">Phytophthora cactorum</name>
    <dbReference type="NCBI Taxonomy" id="29920"/>
    <lineage>
        <taxon>Eukaryota</taxon>
        <taxon>Sar</taxon>
        <taxon>Stramenopiles</taxon>
        <taxon>Oomycota</taxon>
        <taxon>Peronosporomycetes</taxon>
        <taxon>Peronosporales</taxon>
        <taxon>Peronosporaceae</taxon>
        <taxon>Phytophthora</taxon>
    </lineage>
</organism>
<evidence type="ECO:0000313" key="5">
    <source>
        <dbReference type="EMBL" id="KAG3209313.1"/>
    </source>
</evidence>
<feature type="region of interest" description="Disordered" evidence="1">
    <location>
        <begin position="1"/>
        <end position="26"/>
    </location>
</feature>
<name>A0A329REN4_9STRA</name>
<evidence type="ECO:0000313" key="7">
    <source>
        <dbReference type="Proteomes" id="UP000251314"/>
    </source>
</evidence>
<evidence type="ECO:0000256" key="1">
    <source>
        <dbReference type="SAM" id="MobiDB-lite"/>
    </source>
</evidence>
<gene>
    <name evidence="6" type="ORF">PC110_g20395</name>
    <name evidence="2" type="ORF">PC113_g18318</name>
    <name evidence="3" type="ORF">PC117_g20452</name>
    <name evidence="4" type="ORF">PC118_g16525</name>
    <name evidence="5" type="ORF">PC129_g19667</name>
</gene>
<dbReference type="EMBL" id="RCML01000692">
    <property type="protein sequence ID" value="KAG2971023.1"/>
    <property type="molecule type" value="Genomic_DNA"/>
</dbReference>
<evidence type="ECO:0000313" key="6">
    <source>
        <dbReference type="EMBL" id="RAW23165.1"/>
    </source>
</evidence>
<dbReference type="Proteomes" id="UP000697107">
    <property type="component" value="Unassembled WGS sequence"/>
</dbReference>
<dbReference type="EMBL" id="MJFZ01001118">
    <property type="protein sequence ID" value="RAW23165.1"/>
    <property type="molecule type" value="Genomic_DNA"/>
</dbReference>
<dbReference type="AlphaFoldDB" id="A0A329REN4"/>
<dbReference type="VEuPathDB" id="FungiDB:PC110_g20395"/>
<comment type="caution">
    <text evidence="6">The sequence shown here is derived from an EMBL/GenBank/DDBJ whole genome shotgun (WGS) entry which is preliminary data.</text>
</comment>